<feature type="chain" id="PRO_5046915858" description="Heavy metal-binding domain-containing protein" evidence="2">
    <location>
        <begin position="22"/>
        <end position="313"/>
    </location>
</feature>
<feature type="signal peptide" evidence="2">
    <location>
        <begin position="1"/>
        <end position="21"/>
    </location>
</feature>
<dbReference type="Proteomes" id="UP000194266">
    <property type="component" value="Unassembled WGS sequence"/>
</dbReference>
<name>A0ABX3YIX7_9ACTN</name>
<evidence type="ECO:0008006" key="5">
    <source>
        <dbReference type="Google" id="ProtNLM"/>
    </source>
</evidence>
<keyword evidence="4" id="KW-1185">Reference proteome</keyword>
<dbReference type="RefSeq" id="WP_086170105.1">
    <property type="nucleotide sequence ID" value="NZ_MRYD01000077.1"/>
</dbReference>
<dbReference type="EMBL" id="MRYD01000077">
    <property type="protein sequence ID" value="OSZ59414.1"/>
    <property type="molecule type" value="Genomic_DNA"/>
</dbReference>
<evidence type="ECO:0000313" key="4">
    <source>
        <dbReference type="Proteomes" id="UP000194266"/>
    </source>
</evidence>
<comment type="caution">
    <text evidence="3">The sequence shown here is derived from an EMBL/GenBank/DDBJ whole genome shotgun (WGS) entry which is preliminary data.</text>
</comment>
<protein>
    <recommendedName>
        <fullName evidence="5">Heavy metal-binding domain-containing protein</fullName>
    </recommendedName>
</protein>
<gene>
    <name evidence="3" type="ORF">OQI_16450</name>
</gene>
<feature type="region of interest" description="Disordered" evidence="1">
    <location>
        <begin position="32"/>
        <end position="83"/>
    </location>
</feature>
<evidence type="ECO:0000256" key="1">
    <source>
        <dbReference type="SAM" id="MobiDB-lite"/>
    </source>
</evidence>
<evidence type="ECO:0000313" key="3">
    <source>
        <dbReference type="EMBL" id="OSZ59414.1"/>
    </source>
</evidence>
<organism evidence="3 4">
    <name type="scientific">Streptomyces pharetrae CZA14</name>
    <dbReference type="NCBI Taxonomy" id="1144883"/>
    <lineage>
        <taxon>Bacteria</taxon>
        <taxon>Bacillati</taxon>
        <taxon>Actinomycetota</taxon>
        <taxon>Actinomycetes</taxon>
        <taxon>Kitasatosporales</taxon>
        <taxon>Streptomycetaceae</taxon>
        <taxon>Streptomyces</taxon>
    </lineage>
</organism>
<reference evidence="3 4" key="1">
    <citation type="submission" date="2016-12" db="EMBL/GenBank/DDBJ databases">
        <title>Genome Mining:The Detection of Biosynthetic Gene Clusters to Aid in the Expression of Curamycin A produced by Streptomyces sp. strain CZA14.</title>
        <authorList>
            <person name="Durrell K.A."/>
            <person name="Kirby B.M."/>
            <person name="Khan W."/>
            <person name="Mthethwa T."/>
            <person name="Le Roes-Hill M."/>
        </authorList>
    </citation>
    <scope>NUCLEOTIDE SEQUENCE [LARGE SCALE GENOMIC DNA]</scope>
    <source>
        <strain evidence="3 4">CZA14</strain>
    </source>
</reference>
<sequence length="313" mass="32782">MRPLHKIGAFGAALAASFTAAYGIGDAVSPISTDTEGGGHESAAHSSPAPGDAAPGDTSAADTSPGGLQISEDGYTLDLRTPRVRADEPSTLRFVIRDADGRPVTDYRREHEKDLHLILASRDLTTYRHLHPTRSADGTWTTTATLPDPGGYRVLADFTPAAEPEGLTLGADLAVSGTYAPDPLPAPSTTATVDGYTVTLDGTLRAGGESDLIFTVHRDGKPATDLQPYLGAYGHLVALRSGDLAYLHVHPHEEARGSTPSGPEVAFSATAPSEGAYRLFLDFKVGGEVHTAAFTVRAGERAPAAEQQEHGHE</sequence>
<proteinExistence type="predicted"/>
<evidence type="ECO:0000256" key="2">
    <source>
        <dbReference type="SAM" id="SignalP"/>
    </source>
</evidence>
<accession>A0ABX3YIX7</accession>
<keyword evidence="2" id="KW-0732">Signal</keyword>